<name>A0ACC5WIT3_PANGG</name>
<accession>A0ACC5WIT3</accession>
<dbReference type="EMBL" id="CM040459">
    <property type="protein sequence ID" value="MCI4378998.1"/>
    <property type="molecule type" value="Genomic_DNA"/>
</dbReference>
<keyword evidence="2" id="KW-1185">Reference proteome</keyword>
<protein>
    <submittedName>
        <fullName evidence="1">Uncharacterized protein</fullName>
    </submittedName>
</protein>
<proteinExistence type="predicted"/>
<comment type="caution">
    <text evidence="1">The sequence shown here is derived from an EMBL/GenBank/DDBJ whole genome shotgun (WGS) entry which is preliminary data.</text>
</comment>
<organism evidence="1 2">
    <name type="scientific">Pangasianodon gigas</name>
    <name type="common">Mekong giant catfish</name>
    <name type="synonym">Pangasius gigas</name>
    <dbReference type="NCBI Taxonomy" id="30993"/>
    <lineage>
        <taxon>Eukaryota</taxon>
        <taxon>Metazoa</taxon>
        <taxon>Chordata</taxon>
        <taxon>Craniata</taxon>
        <taxon>Vertebrata</taxon>
        <taxon>Euteleostomi</taxon>
        <taxon>Actinopterygii</taxon>
        <taxon>Neopterygii</taxon>
        <taxon>Teleostei</taxon>
        <taxon>Ostariophysi</taxon>
        <taxon>Siluriformes</taxon>
        <taxon>Pangasiidae</taxon>
        <taxon>Pangasianodon</taxon>
    </lineage>
</organism>
<sequence>MSKPQKSHKAMGDQEWMSRLRRFASTGVWPSEAGNRPAPRQKKWYDLFQRPSSASSPLSESASPSPSASVTASTHPSTTLKASSFPPSTGDPITSAAPSGVPASAPPAPDDGSGSVSSLPPVMRKTIPLQDQRWIASTLYHDGRLPSGLKLWYEPPVPSLIYHQAPLPDRFFTHRLLVWMPYHLWNVRLFCPVCGKQLTGYGIHKRAPRVLDIDRYYLMVTETLRCTVCRLNYISTSQTVLNQLDLPHRTLFRPQDSNP</sequence>
<evidence type="ECO:0000313" key="1">
    <source>
        <dbReference type="EMBL" id="MCI4378998.1"/>
    </source>
</evidence>
<evidence type="ECO:0000313" key="2">
    <source>
        <dbReference type="Proteomes" id="UP000829447"/>
    </source>
</evidence>
<reference evidence="1 2" key="1">
    <citation type="journal article" date="2022" name="bioRxiv">
        <title>An ancient truncated duplication of the anti-Mullerian hormone receptor type 2 gene is a potential conserved master sex determinant in the Pangasiidae catfish family.</title>
        <authorList>
            <person name="Wen M."/>
            <person name="Pan Q."/>
            <person name="Jouanno E."/>
            <person name="Montfort J."/>
            <person name="Zahm M."/>
            <person name="Cabau C."/>
            <person name="Klopp C."/>
            <person name="Iampietro C."/>
            <person name="Roques C."/>
            <person name="Bouchez O."/>
            <person name="Castinel A."/>
            <person name="Donnadieu C."/>
            <person name="Parrinello H."/>
            <person name="Poncet C."/>
            <person name="Belmonte E."/>
            <person name="Gautier V."/>
            <person name="Avarre J.-C."/>
            <person name="Dugue R."/>
            <person name="Gustiano R."/>
            <person name="Ha T.T.T."/>
            <person name="Campet M."/>
            <person name="Sriphairoj K."/>
            <person name="Ribolli J."/>
            <person name="de Almeida F.L."/>
            <person name="Desvignes T."/>
            <person name="Postlethwait J.H."/>
            <person name="Bucao C.F."/>
            <person name="Robinson-Rechavi M."/>
            <person name="Bobe J."/>
            <person name="Herpin A."/>
            <person name="Guiguen Y."/>
        </authorList>
    </citation>
    <scope>NUCLEOTIDE SEQUENCE [LARGE SCALE GENOMIC DNA]</scope>
    <source>
        <strain evidence="1">YG-Dec2019</strain>
    </source>
</reference>
<dbReference type="Proteomes" id="UP000829447">
    <property type="component" value="Linkage Group LG6"/>
</dbReference>
<gene>
    <name evidence="1" type="ORF">PGIGA_G00222800</name>
</gene>